<dbReference type="HAMAP" id="MF_00173">
    <property type="entry name" value="Arg_repressor"/>
    <property type="match status" value="1"/>
</dbReference>
<accession>A0A542ZKD6</accession>
<reference evidence="12 13" key="1">
    <citation type="submission" date="2019-06" db="EMBL/GenBank/DDBJ databases">
        <title>Sequencing the genomes of 1000 actinobacteria strains.</title>
        <authorList>
            <person name="Klenk H.-P."/>
        </authorList>
    </citation>
    <scope>NUCLEOTIDE SEQUENCE [LARGE SCALE GENOMIC DNA]</scope>
    <source>
        <strain evidence="12 13">DSM 18082</strain>
    </source>
</reference>
<dbReference type="GO" id="GO:1900079">
    <property type="term" value="P:regulation of arginine biosynthetic process"/>
    <property type="evidence" value="ECO:0007669"/>
    <property type="project" value="UniProtKB-UniRule"/>
</dbReference>
<dbReference type="InterPro" id="IPR001669">
    <property type="entry name" value="Arg_repress"/>
</dbReference>
<evidence type="ECO:0000256" key="1">
    <source>
        <dbReference type="ARBA" id="ARBA00004496"/>
    </source>
</evidence>
<evidence type="ECO:0000256" key="2">
    <source>
        <dbReference type="ARBA" id="ARBA00008316"/>
    </source>
</evidence>
<dbReference type="NCBIfam" id="TIGR01529">
    <property type="entry name" value="argR_whole"/>
    <property type="match status" value="1"/>
</dbReference>
<dbReference type="PANTHER" id="PTHR34471">
    <property type="entry name" value="ARGININE REPRESSOR"/>
    <property type="match status" value="1"/>
</dbReference>
<dbReference type="UniPathway" id="UPA00068"/>
<dbReference type="SUPFAM" id="SSF46785">
    <property type="entry name" value="Winged helix' DNA-binding domain"/>
    <property type="match status" value="1"/>
</dbReference>
<dbReference type="OrthoDB" id="7060358at2"/>
<evidence type="ECO:0000259" key="10">
    <source>
        <dbReference type="Pfam" id="PF01316"/>
    </source>
</evidence>
<dbReference type="EMBL" id="VFOQ01000001">
    <property type="protein sequence ID" value="TQL60817.1"/>
    <property type="molecule type" value="Genomic_DNA"/>
</dbReference>
<evidence type="ECO:0000256" key="5">
    <source>
        <dbReference type="ARBA" id="ARBA00023015"/>
    </source>
</evidence>
<dbReference type="InterPro" id="IPR036251">
    <property type="entry name" value="Arg_repress_C_sf"/>
</dbReference>
<feature type="domain" description="Arginine repressor DNA-binding" evidence="10">
    <location>
        <begin position="5"/>
        <end position="70"/>
    </location>
</feature>
<keyword evidence="13" id="KW-1185">Reference proteome</keyword>
<evidence type="ECO:0000256" key="9">
    <source>
        <dbReference type="NCBIfam" id="TIGR01529"/>
    </source>
</evidence>
<dbReference type="Gene3D" id="1.10.10.10">
    <property type="entry name" value="Winged helix-like DNA-binding domain superfamily/Winged helix DNA-binding domain"/>
    <property type="match status" value="1"/>
</dbReference>
<evidence type="ECO:0000256" key="8">
    <source>
        <dbReference type="HAMAP-Rule" id="MF_00173"/>
    </source>
</evidence>
<evidence type="ECO:0000259" key="11">
    <source>
        <dbReference type="Pfam" id="PF02863"/>
    </source>
</evidence>
<keyword evidence="8" id="KW-0055">Arginine biosynthesis</keyword>
<organism evidence="12 13">
    <name type="scientific">Oryzihumus leptocrescens</name>
    <dbReference type="NCBI Taxonomy" id="297536"/>
    <lineage>
        <taxon>Bacteria</taxon>
        <taxon>Bacillati</taxon>
        <taxon>Actinomycetota</taxon>
        <taxon>Actinomycetes</taxon>
        <taxon>Micrococcales</taxon>
        <taxon>Intrasporangiaceae</taxon>
        <taxon>Oryzihumus</taxon>
    </lineage>
</organism>
<dbReference type="PANTHER" id="PTHR34471:SF1">
    <property type="entry name" value="ARGININE REPRESSOR"/>
    <property type="match status" value="1"/>
</dbReference>
<evidence type="ECO:0000313" key="12">
    <source>
        <dbReference type="EMBL" id="TQL60817.1"/>
    </source>
</evidence>
<dbReference type="SUPFAM" id="SSF55252">
    <property type="entry name" value="C-terminal domain of arginine repressor"/>
    <property type="match status" value="1"/>
</dbReference>
<gene>
    <name evidence="8" type="primary">argR</name>
    <name evidence="12" type="ORF">FB474_2217</name>
</gene>
<comment type="pathway">
    <text evidence="8">Amino-acid biosynthesis; L-arginine biosynthesis [regulation].</text>
</comment>
<comment type="subcellular location">
    <subcellularLocation>
        <location evidence="1 8">Cytoplasm</location>
    </subcellularLocation>
</comment>
<dbReference type="Pfam" id="PF02863">
    <property type="entry name" value="Arg_repressor_C"/>
    <property type="match status" value="1"/>
</dbReference>
<dbReference type="NCBIfam" id="NF002880">
    <property type="entry name" value="PRK03341.1"/>
    <property type="match status" value="1"/>
</dbReference>
<dbReference type="GO" id="GO:0003677">
    <property type="term" value="F:DNA binding"/>
    <property type="evidence" value="ECO:0007669"/>
    <property type="project" value="UniProtKB-KW"/>
</dbReference>
<keyword evidence="5 8" id="KW-0805">Transcription regulation</keyword>
<dbReference type="AlphaFoldDB" id="A0A542ZKD6"/>
<dbReference type="GO" id="GO:0006526">
    <property type="term" value="P:L-arginine biosynthetic process"/>
    <property type="evidence" value="ECO:0007669"/>
    <property type="project" value="UniProtKB-UniPathway"/>
</dbReference>
<dbReference type="InterPro" id="IPR020899">
    <property type="entry name" value="Arg_repress_C"/>
</dbReference>
<evidence type="ECO:0000256" key="7">
    <source>
        <dbReference type="ARBA" id="ARBA00023163"/>
    </source>
</evidence>
<keyword evidence="3 8" id="KW-0963">Cytoplasm</keyword>
<dbReference type="Proteomes" id="UP000319514">
    <property type="component" value="Unassembled WGS sequence"/>
</dbReference>
<comment type="caution">
    <text evidence="12">The sequence shown here is derived from an EMBL/GenBank/DDBJ whole genome shotgun (WGS) entry which is preliminary data.</text>
</comment>
<comment type="function">
    <text evidence="8">Regulates arginine biosynthesis genes.</text>
</comment>
<dbReference type="GO" id="GO:0005737">
    <property type="term" value="C:cytoplasm"/>
    <property type="evidence" value="ECO:0007669"/>
    <property type="project" value="UniProtKB-SubCell"/>
</dbReference>
<dbReference type="Pfam" id="PF01316">
    <property type="entry name" value="Arg_repressor"/>
    <property type="match status" value="1"/>
</dbReference>
<dbReference type="RefSeq" id="WP_141788667.1">
    <property type="nucleotide sequence ID" value="NZ_BAAAKX010000007.1"/>
</dbReference>
<feature type="domain" description="Arginine repressor C-terminal" evidence="11">
    <location>
        <begin position="93"/>
        <end position="157"/>
    </location>
</feature>
<evidence type="ECO:0000256" key="3">
    <source>
        <dbReference type="ARBA" id="ARBA00022490"/>
    </source>
</evidence>
<name>A0A542ZKD6_9MICO</name>
<keyword evidence="8" id="KW-0028">Amino-acid biosynthesis</keyword>
<dbReference type="InterPro" id="IPR020900">
    <property type="entry name" value="Arg_repress_DNA-bd"/>
</dbReference>
<protein>
    <recommendedName>
        <fullName evidence="8 9">Arginine repressor</fullName>
    </recommendedName>
</protein>
<dbReference type="InterPro" id="IPR036390">
    <property type="entry name" value="WH_DNA-bd_sf"/>
</dbReference>
<comment type="similarity">
    <text evidence="2 8">Belongs to the ArgR family.</text>
</comment>
<dbReference type="Gene3D" id="3.30.1360.40">
    <property type="match status" value="1"/>
</dbReference>
<dbReference type="GO" id="GO:0003700">
    <property type="term" value="F:DNA-binding transcription factor activity"/>
    <property type="evidence" value="ECO:0007669"/>
    <property type="project" value="UniProtKB-UniRule"/>
</dbReference>
<keyword evidence="7 8" id="KW-0804">Transcription</keyword>
<evidence type="ECO:0000313" key="13">
    <source>
        <dbReference type="Proteomes" id="UP000319514"/>
    </source>
</evidence>
<evidence type="ECO:0000256" key="4">
    <source>
        <dbReference type="ARBA" id="ARBA00022491"/>
    </source>
</evidence>
<dbReference type="InterPro" id="IPR036388">
    <property type="entry name" value="WH-like_DNA-bd_sf"/>
</dbReference>
<keyword evidence="6 8" id="KW-0238">DNA-binding</keyword>
<dbReference type="GO" id="GO:0034618">
    <property type="term" value="F:arginine binding"/>
    <property type="evidence" value="ECO:0007669"/>
    <property type="project" value="InterPro"/>
</dbReference>
<keyword evidence="4 8" id="KW-0678">Repressor</keyword>
<sequence>MIAHTRAARHQRIVEILGRHNIRSQGELLTHLAQDGLEVTQATLSRDLVELGAVKVRQGRTLVYAVPGEGGDRTPRAAEATDAVNARLKRLCEELLVTAEASANLVVVRTPPGAAQYLASAIDHADEAAIIGTIAGDDTILVITAGPEDGPAVAGRLLSLAGTRED</sequence>
<evidence type="ECO:0000256" key="6">
    <source>
        <dbReference type="ARBA" id="ARBA00023125"/>
    </source>
</evidence>
<dbReference type="GO" id="GO:0051259">
    <property type="term" value="P:protein complex oligomerization"/>
    <property type="evidence" value="ECO:0007669"/>
    <property type="project" value="InterPro"/>
</dbReference>
<dbReference type="PRINTS" id="PR01467">
    <property type="entry name" value="ARGREPRESSOR"/>
</dbReference>
<proteinExistence type="inferred from homology"/>